<dbReference type="GO" id="GO:0016887">
    <property type="term" value="F:ATP hydrolysis activity"/>
    <property type="evidence" value="ECO:0007669"/>
    <property type="project" value="InterPro"/>
</dbReference>
<dbReference type="FunFam" id="3.30.565.10:FF:000017">
    <property type="entry name" value="PMS1 homolog 1, mismatch repair system component"/>
    <property type="match status" value="1"/>
</dbReference>
<reference evidence="6" key="1">
    <citation type="submission" date="2023-06" db="EMBL/GenBank/DDBJ databases">
        <title>Genomic analysis of the entomopathogenic nematode Steinernema hermaphroditum.</title>
        <authorList>
            <person name="Schwarz E.M."/>
            <person name="Heppert J.K."/>
            <person name="Baniya A."/>
            <person name="Schwartz H.T."/>
            <person name="Tan C.-H."/>
            <person name="Antoshechkin I."/>
            <person name="Sternberg P.W."/>
            <person name="Goodrich-Blair H."/>
            <person name="Dillman A.R."/>
        </authorList>
    </citation>
    <scope>NUCLEOTIDE SEQUENCE</scope>
    <source>
        <strain evidence="6">PS9179</strain>
        <tissue evidence="6">Whole animal</tissue>
    </source>
</reference>
<sequence length="870" mass="98285">MSTSDPHRLESPECSSRPTIKHLDYEVSRKICVGQVIINLAGACKELVDNSLDAGATVIEIKAKEYGHESLEISDNGCGISPDDFDALCKPHSTSKISNVDDFRTLETFGFRGEALNALSAISKVSITTRCRGCALGTRLDFNHKGDIISRKSVPRQYGTSIIAHNLFETFPVRRQEFERHARREFCKLMAVVQSFALSRPDVRFICTSTVGTKRTESLATPGFNASLGDVIKALFGAKAEKADVLKIIHTPPNENISALYNATEQDKSFYSQLRIEGFVSSCEHGSGRNNPDRQFVYVNKRPVEYSKICRIVNQIYQQYNKGRYCMLVAFITVPPEHIDVNVSPDKRAVFIEHEKDLFALVHSSMLATFTSVQGHCASVEQRGFIGLGRAVMNTPLSLSRKRPLEMSPADQNVKRRPVSVMKTLEDFSFGKSEKIPERPSKVARYDESSAVQGQSTPDTKITATGEVPRSSVLGSHSYGNQDHRLTISDFRQPASKSNPHVYYDEEVEELCVDGRTSNVAIATSQDGCVLFNSKDDEHLDILSREELIATSEEVQKDEHSTVHPEANEAEVDPVFKVPAIPSKYIKKCNDILPVEPLAKSQGHEKRKKRRKVYWRTEQTVTFSLKKVVKKIGKLNRRAATKSRGNGGKGRDFKSDIKDGDTAENELRMLLRKSDFDRMNIIGQFNKGFIISRLGRDIFILDQHACDEKYNFERLQKNAKVQTQMLLKPQFLDIGALQEAHLRDNLNIFLRNGFDFIFYEDGDVGERIAIKAVPVLHNWHFDAKDIDEILAAVAEFPGVMYRPSKLRKIFASRACRSSVMIGKALSPNEMKRIIRHMTNMDHPWNCPHGRPTLRHLANLDRIKRKRRRHD</sequence>
<dbReference type="SUPFAM" id="SSF54211">
    <property type="entry name" value="Ribosomal protein S5 domain 2-like"/>
    <property type="match status" value="1"/>
</dbReference>
<dbReference type="EMBL" id="JAUCMV010000005">
    <property type="protein sequence ID" value="KAK0396680.1"/>
    <property type="molecule type" value="Genomic_DNA"/>
</dbReference>
<dbReference type="SMART" id="SM01340">
    <property type="entry name" value="DNA_mis_repair"/>
    <property type="match status" value="1"/>
</dbReference>
<feature type="compositionally biased region" description="Polar residues" evidence="3">
    <location>
        <begin position="450"/>
        <end position="463"/>
    </location>
</feature>
<dbReference type="GO" id="GO:0006298">
    <property type="term" value="P:mismatch repair"/>
    <property type="evidence" value="ECO:0007669"/>
    <property type="project" value="InterPro"/>
</dbReference>
<organism evidence="6 7">
    <name type="scientific">Steinernema hermaphroditum</name>
    <dbReference type="NCBI Taxonomy" id="289476"/>
    <lineage>
        <taxon>Eukaryota</taxon>
        <taxon>Metazoa</taxon>
        <taxon>Ecdysozoa</taxon>
        <taxon>Nematoda</taxon>
        <taxon>Chromadorea</taxon>
        <taxon>Rhabditida</taxon>
        <taxon>Tylenchina</taxon>
        <taxon>Panagrolaimomorpha</taxon>
        <taxon>Strongyloidoidea</taxon>
        <taxon>Steinernematidae</taxon>
        <taxon>Steinernema</taxon>
    </lineage>
</organism>
<feature type="domain" description="MutL C-terminal dimerisation" evidence="4">
    <location>
        <begin position="681"/>
        <end position="825"/>
    </location>
</feature>
<dbReference type="InterPro" id="IPR020568">
    <property type="entry name" value="Ribosomal_Su5_D2-typ_SF"/>
</dbReference>
<evidence type="ECO:0000256" key="3">
    <source>
        <dbReference type="SAM" id="MobiDB-lite"/>
    </source>
</evidence>
<dbReference type="GO" id="GO:0140664">
    <property type="term" value="F:ATP-dependent DNA damage sensor activity"/>
    <property type="evidence" value="ECO:0007669"/>
    <property type="project" value="InterPro"/>
</dbReference>
<dbReference type="PANTHER" id="PTHR10073">
    <property type="entry name" value="DNA MISMATCH REPAIR PROTEIN MLH, PMS, MUTL"/>
    <property type="match status" value="1"/>
</dbReference>
<dbReference type="NCBIfam" id="TIGR00585">
    <property type="entry name" value="mutl"/>
    <property type="match status" value="1"/>
</dbReference>
<dbReference type="GO" id="GO:0032389">
    <property type="term" value="C:MutLalpha complex"/>
    <property type="evidence" value="ECO:0007669"/>
    <property type="project" value="TreeGrafter"/>
</dbReference>
<evidence type="ECO:0000256" key="1">
    <source>
        <dbReference type="ARBA" id="ARBA00006082"/>
    </source>
</evidence>
<dbReference type="Gene3D" id="3.30.1540.20">
    <property type="entry name" value="MutL, C-terminal domain, dimerisation subdomain"/>
    <property type="match status" value="1"/>
</dbReference>
<dbReference type="InterPro" id="IPR036890">
    <property type="entry name" value="HATPase_C_sf"/>
</dbReference>
<dbReference type="InterPro" id="IPR042120">
    <property type="entry name" value="MutL_C_dimsub"/>
</dbReference>
<dbReference type="Proteomes" id="UP001175271">
    <property type="component" value="Unassembled WGS sequence"/>
</dbReference>
<evidence type="ECO:0000313" key="7">
    <source>
        <dbReference type="Proteomes" id="UP001175271"/>
    </source>
</evidence>
<dbReference type="FunFam" id="3.30.1370.100:FF:000001">
    <property type="entry name" value="Mismatch repair endonuclease pms1, putative"/>
    <property type="match status" value="1"/>
</dbReference>
<dbReference type="InterPro" id="IPR013507">
    <property type="entry name" value="DNA_mismatch_S5_2-like"/>
</dbReference>
<comment type="similarity">
    <text evidence="1">Belongs to the DNA mismatch repair MutL/HexB family.</text>
</comment>
<dbReference type="InterPro" id="IPR037198">
    <property type="entry name" value="MutL_C_sf"/>
</dbReference>
<dbReference type="SMART" id="SM00853">
    <property type="entry name" value="MutL_C"/>
    <property type="match status" value="1"/>
</dbReference>
<dbReference type="Pfam" id="PF13589">
    <property type="entry name" value="HATPase_c_3"/>
    <property type="match status" value="1"/>
</dbReference>
<feature type="compositionally biased region" description="Basic and acidic residues" evidence="3">
    <location>
        <begin position="649"/>
        <end position="658"/>
    </location>
</feature>
<feature type="compositionally biased region" description="Basic and acidic residues" evidence="3">
    <location>
        <begin position="439"/>
        <end position="448"/>
    </location>
</feature>
<gene>
    <name evidence="6" type="ORF">QR680_001810</name>
</gene>
<evidence type="ECO:0000313" key="6">
    <source>
        <dbReference type="EMBL" id="KAK0396680.1"/>
    </source>
</evidence>
<dbReference type="InterPro" id="IPR002099">
    <property type="entry name" value="MutL/Mlh/PMS"/>
</dbReference>
<feature type="domain" description="DNA mismatch repair protein S5" evidence="5">
    <location>
        <begin position="232"/>
        <end position="371"/>
    </location>
</feature>
<dbReference type="SUPFAM" id="SSF118116">
    <property type="entry name" value="DNA mismatch repair protein MutL"/>
    <property type="match status" value="1"/>
</dbReference>
<dbReference type="GO" id="GO:0005524">
    <property type="term" value="F:ATP binding"/>
    <property type="evidence" value="ECO:0007669"/>
    <property type="project" value="InterPro"/>
</dbReference>
<evidence type="ECO:0000259" key="4">
    <source>
        <dbReference type="SMART" id="SM00853"/>
    </source>
</evidence>
<dbReference type="PROSITE" id="PS00058">
    <property type="entry name" value="DNA_MISMATCH_REPAIR_1"/>
    <property type="match status" value="1"/>
</dbReference>
<keyword evidence="2" id="KW-0227">DNA damage</keyword>
<feature type="region of interest" description="Disordered" evidence="3">
    <location>
        <begin position="637"/>
        <end position="658"/>
    </location>
</feature>
<evidence type="ECO:0000256" key="2">
    <source>
        <dbReference type="ARBA" id="ARBA00022763"/>
    </source>
</evidence>
<dbReference type="Gene3D" id="3.30.230.10">
    <property type="match status" value="1"/>
</dbReference>
<protein>
    <recommendedName>
        <fullName evidence="8">MutL C-terminal dimerisation domain-containing protein</fullName>
    </recommendedName>
</protein>
<dbReference type="Gene3D" id="3.30.1370.100">
    <property type="entry name" value="MutL, C-terminal domain, regulatory subdomain"/>
    <property type="match status" value="1"/>
</dbReference>
<evidence type="ECO:0000259" key="5">
    <source>
        <dbReference type="SMART" id="SM01340"/>
    </source>
</evidence>
<dbReference type="Gene3D" id="3.30.565.10">
    <property type="entry name" value="Histidine kinase-like ATPase, C-terminal domain"/>
    <property type="match status" value="1"/>
</dbReference>
<dbReference type="Pfam" id="PF01119">
    <property type="entry name" value="DNA_mis_repair"/>
    <property type="match status" value="1"/>
</dbReference>
<evidence type="ECO:0008006" key="8">
    <source>
        <dbReference type="Google" id="ProtNLM"/>
    </source>
</evidence>
<name>A0AA39LGV4_9BILA</name>
<accession>A0AA39LGV4</accession>
<dbReference type="GO" id="GO:0030983">
    <property type="term" value="F:mismatched DNA binding"/>
    <property type="evidence" value="ECO:0007669"/>
    <property type="project" value="InterPro"/>
</dbReference>
<dbReference type="SUPFAM" id="SSF55874">
    <property type="entry name" value="ATPase domain of HSP90 chaperone/DNA topoisomerase II/histidine kinase"/>
    <property type="match status" value="1"/>
</dbReference>
<dbReference type="CDD" id="cd16926">
    <property type="entry name" value="HATPase_MutL-MLH-PMS-like"/>
    <property type="match status" value="1"/>
</dbReference>
<proteinExistence type="inferred from homology"/>
<dbReference type="Pfam" id="PF08676">
    <property type="entry name" value="MutL_C"/>
    <property type="match status" value="1"/>
</dbReference>
<dbReference type="InterPro" id="IPR042121">
    <property type="entry name" value="MutL_C_regsub"/>
</dbReference>
<dbReference type="CDD" id="cd03484">
    <property type="entry name" value="MutL_Trans_hPMS_2_like"/>
    <property type="match status" value="1"/>
</dbReference>
<dbReference type="InterPro" id="IPR038973">
    <property type="entry name" value="MutL/Mlh/Pms-like"/>
</dbReference>
<dbReference type="AlphaFoldDB" id="A0AA39LGV4"/>
<keyword evidence="7" id="KW-1185">Reference proteome</keyword>
<dbReference type="InterPro" id="IPR014721">
    <property type="entry name" value="Ribsml_uS5_D2-typ_fold_subgr"/>
</dbReference>
<dbReference type="InterPro" id="IPR014762">
    <property type="entry name" value="DNA_mismatch_repair_CS"/>
</dbReference>
<dbReference type="PANTHER" id="PTHR10073:SF52">
    <property type="entry name" value="MISMATCH REPAIR ENDONUCLEASE PMS2"/>
    <property type="match status" value="1"/>
</dbReference>
<feature type="region of interest" description="Disordered" evidence="3">
    <location>
        <begin position="439"/>
        <end position="481"/>
    </location>
</feature>
<dbReference type="InterPro" id="IPR014790">
    <property type="entry name" value="MutL_C"/>
</dbReference>
<comment type="caution">
    <text evidence="6">The sequence shown here is derived from an EMBL/GenBank/DDBJ whole genome shotgun (WGS) entry which is preliminary data.</text>
</comment>